<organism evidence="1 2">
    <name type="scientific">Eretmocerus hayati</name>
    <dbReference type="NCBI Taxonomy" id="131215"/>
    <lineage>
        <taxon>Eukaryota</taxon>
        <taxon>Metazoa</taxon>
        <taxon>Ecdysozoa</taxon>
        <taxon>Arthropoda</taxon>
        <taxon>Hexapoda</taxon>
        <taxon>Insecta</taxon>
        <taxon>Pterygota</taxon>
        <taxon>Neoptera</taxon>
        <taxon>Endopterygota</taxon>
        <taxon>Hymenoptera</taxon>
        <taxon>Apocrita</taxon>
        <taxon>Proctotrupomorpha</taxon>
        <taxon>Chalcidoidea</taxon>
        <taxon>Aphelinidae</taxon>
        <taxon>Aphelininae</taxon>
        <taxon>Eretmocerus</taxon>
    </lineage>
</organism>
<sequence>MEYLDTRLAVQGIGPAGMELPLNNFALVVCSITRGPDRVIGPKTSRDVRSTHFVTTMQTATYPSVNLAIDTGNAKEDILVSNVAQLCWYSIVALFAVNEQEPEEENLPPGVAPLPHGAIPIPVRQSNQNRPRN</sequence>
<keyword evidence="2" id="KW-1185">Reference proteome</keyword>
<dbReference type="EMBL" id="CM056741">
    <property type="protein sequence ID" value="KAJ8682730.1"/>
    <property type="molecule type" value="Genomic_DNA"/>
</dbReference>
<dbReference type="Proteomes" id="UP001239111">
    <property type="component" value="Chromosome 1"/>
</dbReference>
<evidence type="ECO:0000313" key="2">
    <source>
        <dbReference type="Proteomes" id="UP001239111"/>
    </source>
</evidence>
<gene>
    <name evidence="1" type="ORF">QAD02_018522</name>
</gene>
<evidence type="ECO:0000313" key="1">
    <source>
        <dbReference type="EMBL" id="KAJ8682730.1"/>
    </source>
</evidence>
<name>A0ACC2PH35_9HYME</name>
<comment type="caution">
    <text evidence="1">The sequence shown here is derived from an EMBL/GenBank/DDBJ whole genome shotgun (WGS) entry which is preliminary data.</text>
</comment>
<accession>A0ACC2PH35</accession>
<protein>
    <submittedName>
        <fullName evidence="1">Uncharacterized protein</fullName>
    </submittedName>
</protein>
<proteinExistence type="predicted"/>
<reference evidence="1" key="1">
    <citation type="submission" date="2023-04" db="EMBL/GenBank/DDBJ databases">
        <title>A chromosome-level genome assembly of the parasitoid wasp Eretmocerus hayati.</title>
        <authorList>
            <person name="Zhong Y."/>
            <person name="Liu S."/>
            <person name="Liu Y."/>
        </authorList>
    </citation>
    <scope>NUCLEOTIDE SEQUENCE</scope>
    <source>
        <strain evidence="1">ZJU_SS_LIU_2023</strain>
    </source>
</reference>